<proteinExistence type="predicted"/>
<gene>
    <name evidence="1" type="ORF">TT172_LOCUS2851</name>
</gene>
<dbReference type="AlphaFoldDB" id="A0A446BD51"/>
<evidence type="ECO:0000313" key="1">
    <source>
        <dbReference type="EMBL" id="SPQ20432.1"/>
    </source>
</evidence>
<organism evidence="1 2">
    <name type="scientific">Thermothielavioides terrestris</name>
    <dbReference type="NCBI Taxonomy" id="2587410"/>
    <lineage>
        <taxon>Eukaryota</taxon>
        <taxon>Fungi</taxon>
        <taxon>Dikarya</taxon>
        <taxon>Ascomycota</taxon>
        <taxon>Pezizomycotina</taxon>
        <taxon>Sordariomycetes</taxon>
        <taxon>Sordariomycetidae</taxon>
        <taxon>Sordariales</taxon>
        <taxon>Chaetomiaceae</taxon>
        <taxon>Thermothielavioides</taxon>
    </lineage>
</organism>
<dbReference type="Proteomes" id="UP000289323">
    <property type="component" value="Unassembled WGS sequence"/>
</dbReference>
<protein>
    <submittedName>
        <fullName evidence="1">88d5a343-846f-4c6e-a6f4-64e95cd4e3d5</fullName>
    </submittedName>
</protein>
<name>A0A446BD51_9PEZI</name>
<dbReference type="EMBL" id="OUUZ01000004">
    <property type="protein sequence ID" value="SPQ20432.1"/>
    <property type="molecule type" value="Genomic_DNA"/>
</dbReference>
<reference evidence="1 2" key="1">
    <citation type="submission" date="2018-04" db="EMBL/GenBank/DDBJ databases">
        <authorList>
            <person name="Huttner S."/>
            <person name="Dainat J."/>
        </authorList>
    </citation>
    <scope>NUCLEOTIDE SEQUENCE [LARGE SCALE GENOMIC DNA]</scope>
</reference>
<evidence type="ECO:0000313" key="2">
    <source>
        <dbReference type="Proteomes" id="UP000289323"/>
    </source>
</evidence>
<sequence>MEVREGFSELSAKALGVIRSVKLPHPKGVLLECFVTEAADCDRAAQHLLDRIPAEGTKGDVAACLDAFCSDWLCTMVRAGRCVTAAMCL</sequence>
<accession>A0A446BD51</accession>